<evidence type="ECO:0000313" key="3">
    <source>
        <dbReference type="Proteomes" id="UP000690515"/>
    </source>
</evidence>
<feature type="domain" description="HD" evidence="1">
    <location>
        <begin position="2"/>
        <end position="64"/>
    </location>
</feature>
<proteinExistence type="predicted"/>
<evidence type="ECO:0000313" key="2">
    <source>
        <dbReference type="EMBL" id="MBU2713599.1"/>
    </source>
</evidence>
<comment type="caution">
    <text evidence="2">The sequence shown here is derived from an EMBL/GenBank/DDBJ whole genome shotgun (WGS) entry which is preliminary data.</text>
</comment>
<accession>A0ABS5ZHQ0</accession>
<gene>
    <name evidence="2" type="ORF">KCG35_21295</name>
</gene>
<protein>
    <submittedName>
        <fullName evidence="2">HD domain-containing protein</fullName>
    </submittedName>
</protein>
<dbReference type="EMBL" id="JAGSOY010000091">
    <property type="protein sequence ID" value="MBU2713599.1"/>
    <property type="molecule type" value="Genomic_DNA"/>
</dbReference>
<keyword evidence="3" id="KW-1185">Reference proteome</keyword>
<evidence type="ECO:0000259" key="1">
    <source>
        <dbReference type="Pfam" id="PF13023"/>
    </source>
</evidence>
<dbReference type="Proteomes" id="UP000690515">
    <property type="component" value="Unassembled WGS sequence"/>
</dbReference>
<dbReference type="SUPFAM" id="SSF109604">
    <property type="entry name" value="HD-domain/PDEase-like"/>
    <property type="match status" value="1"/>
</dbReference>
<dbReference type="Gene3D" id="1.10.3210.10">
    <property type="entry name" value="Hypothetical protein af1432"/>
    <property type="match status" value="1"/>
</dbReference>
<feature type="non-terminal residue" evidence="2">
    <location>
        <position position="1"/>
    </location>
</feature>
<organism evidence="2 3">
    <name type="scientific">Zooshikella harenae</name>
    <dbReference type="NCBI Taxonomy" id="2827238"/>
    <lineage>
        <taxon>Bacteria</taxon>
        <taxon>Pseudomonadati</taxon>
        <taxon>Pseudomonadota</taxon>
        <taxon>Gammaproteobacteria</taxon>
        <taxon>Oceanospirillales</taxon>
        <taxon>Zooshikellaceae</taxon>
        <taxon>Zooshikella</taxon>
    </lineage>
</organism>
<dbReference type="InterPro" id="IPR006674">
    <property type="entry name" value="HD_domain"/>
</dbReference>
<dbReference type="Pfam" id="PF13023">
    <property type="entry name" value="HD_3"/>
    <property type="match status" value="1"/>
</dbReference>
<sequence>NEMFELWLEYEKQNTLESKLVKLCDHLLPFLLNLKTNGKIWTEGNVTKSMVYKRNEVIFNYFPEIGNLMKTKIEYAVKEGWLKNV</sequence>
<reference evidence="2 3" key="1">
    <citation type="submission" date="2021-04" db="EMBL/GenBank/DDBJ databases">
        <authorList>
            <person name="Pira H."/>
            <person name="Risdian C."/>
            <person name="Wink J."/>
        </authorList>
    </citation>
    <scope>NUCLEOTIDE SEQUENCE [LARGE SCALE GENOMIC DNA]</scope>
    <source>
        <strain evidence="2 3">WH53</strain>
    </source>
</reference>
<dbReference type="RefSeq" id="WP_215821884.1">
    <property type="nucleotide sequence ID" value="NZ_JAGSOY010000091.1"/>
</dbReference>
<name>A0ABS5ZHQ0_9GAMM</name>